<dbReference type="GO" id="GO:0005886">
    <property type="term" value="C:plasma membrane"/>
    <property type="evidence" value="ECO:0007669"/>
    <property type="project" value="UniProtKB-SubCell"/>
</dbReference>
<feature type="transmembrane region" description="Helical" evidence="8">
    <location>
        <begin position="132"/>
        <end position="150"/>
    </location>
</feature>
<accession>A0A369QDE5</accession>
<dbReference type="InterPro" id="IPR002781">
    <property type="entry name" value="TM_pro_TauE-like"/>
</dbReference>
<organism evidence="9 10">
    <name type="scientific">Alteripontixanthobacter maritimus</name>
    <dbReference type="NCBI Taxonomy" id="2161824"/>
    <lineage>
        <taxon>Bacteria</taxon>
        <taxon>Pseudomonadati</taxon>
        <taxon>Pseudomonadota</taxon>
        <taxon>Alphaproteobacteria</taxon>
        <taxon>Sphingomonadales</taxon>
        <taxon>Erythrobacteraceae</taxon>
        <taxon>Alteripontixanthobacter</taxon>
    </lineage>
</organism>
<proteinExistence type="inferred from homology"/>
<keyword evidence="7 8" id="KW-0472">Membrane</keyword>
<keyword evidence="6 8" id="KW-1133">Transmembrane helix</keyword>
<dbReference type="Proteomes" id="UP000253727">
    <property type="component" value="Unassembled WGS sequence"/>
</dbReference>
<evidence type="ECO:0000256" key="4">
    <source>
        <dbReference type="ARBA" id="ARBA00022475"/>
    </source>
</evidence>
<sequence length="249" mass="25485">MELIAGFSLLQIAVALTATFAAAFVRGLAGFGMAILMVPVLALALTPVEAVLVTNFVALFLGLSEMRWILKQAERSAWTLGALVLLSTAPGLILLAATPAALARLLIALVALSAFAAVLLPQRGAAVPGRLTTGLTGVATGLLTGFAGMPGPPVVPYYVGRDIPRHTAKASMLLIFTIAAFAGLGSGLAISALEWRLLGLALLLFPVVIIGNWLGAKAFGKVSDTVWRSFTGLVLFAAAAAALIKLAGG</sequence>
<evidence type="ECO:0000313" key="9">
    <source>
        <dbReference type="EMBL" id="RDC61267.1"/>
    </source>
</evidence>
<feature type="transmembrane region" description="Helical" evidence="8">
    <location>
        <begin position="170"/>
        <end position="190"/>
    </location>
</feature>
<evidence type="ECO:0000256" key="6">
    <source>
        <dbReference type="ARBA" id="ARBA00022989"/>
    </source>
</evidence>
<keyword evidence="10" id="KW-1185">Reference proteome</keyword>
<feature type="transmembrane region" description="Helical" evidence="8">
    <location>
        <begin position="76"/>
        <end position="95"/>
    </location>
</feature>
<feature type="transmembrane region" description="Helical" evidence="8">
    <location>
        <begin position="31"/>
        <end position="64"/>
    </location>
</feature>
<dbReference type="PANTHER" id="PTHR30269">
    <property type="entry name" value="TRANSMEMBRANE PROTEIN YFCA"/>
    <property type="match status" value="1"/>
</dbReference>
<evidence type="ECO:0000256" key="5">
    <source>
        <dbReference type="ARBA" id="ARBA00022692"/>
    </source>
</evidence>
<feature type="transmembrane region" description="Helical" evidence="8">
    <location>
        <begin position="197"/>
        <end position="214"/>
    </location>
</feature>
<evidence type="ECO:0000256" key="2">
    <source>
        <dbReference type="ARBA" id="ARBA00009142"/>
    </source>
</evidence>
<dbReference type="AlphaFoldDB" id="A0A369QDE5"/>
<keyword evidence="5 8" id="KW-0812">Transmembrane</keyword>
<name>A0A369QDE5_9SPHN</name>
<comment type="subcellular location">
    <subcellularLocation>
        <location evidence="1 8">Cell membrane</location>
        <topology evidence="1 8">Multi-pass membrane protein</topology>
    </subcellularLocation>
</comment>
<evidence type="ECO:0000256" key="8">
    <source>
        <dbReference type="RuleBase" id="RU363041"/>
    </source>
</evidence>
<keyword evidence="3" id="KW-0813">Transport</keyword>
<dbReference type="Pfam" id="PF01925">
    <property type="entry name" value="TauE"/>
    <property type="match status" value="1"/>
</dbReference>
<evidence type="ECO:0000256" key="3">
    <source>
        <dbReference type="ARBA" id="ARBA00022448"/>
    </source>
</evidence>
<keyword evidence="4 8" id="KW-1003">Cell membrane</keyword>
<gene>
    <name evidence="9" type="ORF">HME9302_02488</name>
</gene>
<dbReference type="InterPro" id="IPR052017">
    <property type="entry name" value="TSUP"/>
</dbReference>
<evidence type="ECO:0000313" key="10">
    <source>
        <dbReference type="Proteomes" id="UP000253727"/>
    </source>
</evidence>
<dbReference type="RefSeq" id="WP_115367254.1">
    <property type="nucleotide sequence ID" value="NZ_QBKA01000002.1"/>
</dbReference>
<dbReference type="EMBL" id="QBKA01000002">
    <property type="protein sequence ID" value="RDC61267.1"/>
    <property type="molecule type" value="Genomic_DNA"/>
</dbReference>
<evidence type="ECO:0000256" key="7">
    <source>
        <dbReference type="ARBA" id="ARBA00023136"/>
    </source>
</evidence>
<reference evidence="9 10" key="1">
    <citation type="submission" date="2018-04" db="EMBL/GenBank/DDBJ databases">
        <title>Altererythrobacter sp. HME9302 genome sequencing and assembly.</title>
        <authorList>
            <person name="Kang H."/>
            <person name="Kim H."/>
            <person name="Joh K."/>
        </authorList>
    </citation>
    <scope>NUCLEOTIDE SEQUENCE [LARGE SCALE GENOMIC DNA]</scope>
    <source>
        <strain evidence="9 10">HME9302</strain>
    </source>
</reference>
<protein>
    <recommendedName>
        <fullName evidence="8">Probable membrane transporter protein</fullName>
    </recommendedName>
</protein>
<comment type="caution">
    <text evidence="9">The sequence shown here is derived from an EMBL/GenBank/DDBJ whole genome shotgun (WGS) entry which is preliminary data.</text>
</comment>
<feature type="transmembrane region" description="Helical" evidence="8">
    <location>
        <begin position="226"/>
        <end position="247"/>
    </location>
</feature>
<comment type="similarity">
    <text evidence="2 8">Belongs to the 4-toluene sulfonate uptake permease (TSUP) (TC 2.A.102) family.</text>
</comment>
<evidence type="ECO:0000256" key="1">
    <source>
        <dbReference type="ARBA" id="ARBA00004651"/>
    </source>
</evidence>
<dbReference type="OrthoDB" id="7345770at2"/>
<dbReference type="PANTHER" id="PTHR30269:SF37">
    <property type="entry name" value="MEMBRANE TRANSPORTER PROTEIN"/>
    <property type="match status" value="1"/>
</dbReference>
<feature type="transmembrane region" description="Helical" evidence="8">
    <location>
        <begin position="101"/>
        <end position="120"/>
    </location>
</feature>